<dbReference type="InterPro" id="IPR019190">
    <property type="entry name" value="EXOV"/>
</dbReference>
<dbReference type="Gene3D" id="3.90.320.10">
    <property type="match status" value="1"/>
</dbReference>
<evidence type="ECO:0000313" key="4">
    <source>
        <dbReference type="RefSeq" id="XP_072834330.1"/>
    </source>
</evidence>
<name>A0ABM5EME5_9SAUR</name>
<keyword evidence="3" id="KW-1185">Reference proteome</keyword>
<organism evidence="3 4">
    <name type="scientific">Pogona vitticeps</name>
    <name type="common">central bearded dragon</name>
    <dbReference type="NCBI Taxonomy" id="103695"/>
    <lineage>
        <taxon>Eukaryota</taxon>
        <taxon>Metazoa</taxon>
        <taxon>Chordata</taxon>
        <taxon>Craniata</taxon>
        <taxon>Vertebrata</taxon>
        <taxon>Euteleostomi</taxon>
        <taxon>Lepidosauria</taxon>
        <taxon>Squamata</taxon>
        <taxon>Bifurcata</taxon>
        <taxon>Unidentata</taxon>
        <taxon>Episquamata</taxon>
        <taxon>Toxicofera</taxon>
        <taxon>Iguania</taxon>
        <taxon>Acrodonta</taxon>
        <taxon>Agamidae</taxon>
        <taxon>Amphibolurinae</taxon>
        <taxon>Pogona</taxon>
    </lineage>
</organism>
<dbReference type="GO" id="GO:0004527">
    <property type="term" value="F:exonuclease activity"/>
    <property type="evidence" value="ECO:0007669"/>
    <property type="project" value="UniProtKB-KW"/>
</dbReference>
<dbReference type="RefSeq" id="XP_072834330.1">
    <property type="nucleotide sequence ID" value="XM_072978229.1"/>
</dbReference>
<protein>
    <submittedName>
        <fullName evidence="4">Exonuclease V</fullName>
    </submittedName>
</protein>
<keyword evidence="4" id="KW-0540">Nuclease</keyword>
<accession>A0ABM5EME5</accession>
<reference evidence="4" key="1">
    <citation type="submission" date="2025-08" db="UniProtKB">
        <authorList>
            <consortium name="RefSeq"/>
        </authorList>
    </citation>
    <scope>IDENTIFICATION</scope>
</reference>
<dbReference type="GeneID" id="110089412"/>
<proteinExistence type="inferred from homology"/>
<gene>
    <name evidence="4" type="primary">EXO5</name>
</gene>
<dbReference type="Pfam" id="PF09810">
    <property type="entry name" value="Exo5"/>
    <property type="match status" value="3"/>
</dbReference>
<dbReference type="PANTHER" id="PTHR14464">
    <property type="entry name" value="EXONUCLEASE V"/>
    <property type="match status" value="1"/>
</dbReference>
<evidence type="ECO:0000256" key="2">
    <source>
        <dbReference type="SAM" id="MobiDB-lite"/>
    </source>
</evidence>
<comment type="similarity">
    <text evidence="1">Belongs to the EXO5 family.</text>
</comment>
<evidence type="ECO:0000256" key="1">
    <source>
        <dbReference type="ARBA" id="ARBA00009797"/>
    </source>
</evidence>
<dbReference type="PANTHER" id="PTHR14464:SF4">
    <property type="entry name" value="EXONUCLEASE V"/>
    <property type="match status" value="1"/>
</dbReference>
<keyword evidence="4" id="KW-0378">Hydrolase</keyword>
<sequence length="359" mass="40776">MAGWREPSDAELLALVEDQEEDQEDSEKPDRSRRPLPGPGGVTQEVVERKRAETPLEASRLRYLWVTHLAAQVWCEQKMVYQREHPELGSPENAALLDLGKSIHLARELEDHDLVPICATSQEDSWAIKLLNLLLMIPALQAGQRVREFPVFGVLEGVFVVGVIDQLGYTPKGELQLNELKTRKEASMPSQAQKKKDGFQVSLYKCLFDAMVRGCLGPESFIRHLQLRPEQPLGPQVREQALHAGFTACRFQDLVELAFLNLTFSDLPPIDRLQVEYVHQETNASLGTQVVAYEEETVKAEGRYFLAYWKGQRDPKGVEVEEAWKCRHCAYSEVCRWRMARAGSPTARIRQKTTRGKQA</sequence>
<dbReference type="Proteomes" id="UP001652642">
    <property type="component" value="Chromosome 7"/>
</dbReference>
<feature type="region of interest" description="Disordered" evidence="2">
    <location>
        <begin position="1"/>
        <end position="51"/>
    </location>
</feature>
<dbReference type="InterPro" id="IPR011604">
    <property type="entry name" value="PDDEXK-like_dom_sf"/>
</dbReference>
<keyword evidence="4" id="KW-0269">Exonuclease</keyword>
<evidence type="ECO:0000313" key="3">
    <source>
        <dbReference type="Proteomes" id="UP001652642"/>
    </source>
</evidence>